<organism evidence="2">
    <name type="scientific">Caenorhabditis remanei</name>
    <name type="common">Caenorhabditis vulgaris</name>
    <dbReference type="NCBI Taxonomy" id="31234"/>
    <lineage>
        <taxon>Eukaryota</taxon>
        <taxon>Metazoa</taxon>
        <taxon>Ecdysozoa</taxon>
        <taxon>Nematoda</taxon>
        <taxon>Chromadorea</taxon>
        <taxon>Rhabditida</taxon>
        <taxon>Rhabditina</taxon>
        <taxon>Rhabditomorpha</taxon>
        <taxon>Rhabditoidea</taxon>
        <taxon>Rhabditidae</taxon>
        <taxon>Peloderinae</taxon>
        <taxon>Caenorhabditis</taxon>
    </lineage>
</organism>
<dbReference type="STRING" id="31234.E3N8H1"/>
<dbReference type="HOGENOM" id="CLU_1612340_0_0_1"/>
<reference evidence="1" key="1">
    <citation type="submission" date="2007-07" db="EMBL/GenBank/DDBJ databases">
        <title>PCAP assembly of the Caenorhabditis remanei genome.</title>
        <authorList>
            <consortium name="The Caenorhabditis remanei Sequencing Consortium"/>
            <person name="Wilson R.K."/>
        </authorList>
    </citation>
    <scope>NUCLEOTIDE SEQUENCE [LARGE SCALE GENOMIC DNA]</scope>
    <source>
        <strain evidence="1">PB4641</strain>
    </source>
</reference>
<dbReference type="AlphaFoldDB" id="E3N8H1"/>
<evidence type="ECO:0000313" key="2">
    <source>
        <dbReference type="Proteomes" id="UP000008281"/>
    </source>
</evidence>
<keyword evidence="2" id="KW-1185">Reference proteome</keyword>
<gene>
    <name evidence="1" type="ORF">CRE_19978</name>
</gene>
<dbReference type="EMBL" id="DS268556">
    <property type="protein sequence ID" value="EFO89419.1"/>
    <property type="molecule type" value="Genomic_DNA"/>
</dbReference>
<protein>
    <submittedName>
        <fullName evidence="1">Uncharacterized protein</fullName>
    </submittedName>
</protein>
<proteinExistence type="predicted"/>
<evidence type="ECO:0000313" key="1">
    <source>
        <dbReference type="EMBL" id="EFO89419.1"/>
    </source>
</evidence>
<dbReference type="Proteomes" id="UP000008281">
    <property type="component" value="Unassembled WGS sequence"/>
</dbReference>
<name>E3N8H1_CAERE</name>
<accession>E3N8H1</accession>
<sequence>MRQDKGQVEKLMNTVSALIAITFKQLDGKIVILCDQLDGERRRRREYVNRFMVNVEREKRNYDETVNNLYTQSKKIKYEVKDFRNDAENKIPKKERAVHSEAKASETNNTALKAHFQADNDRIDHLESFRDMISQDCRWEDELSNSKRNLVQKEMCRKFLLPHWR</sequence>
<dbReference type="OrthoDB" id="5835755at2759"/>